<sequence>MARYREYGAVFSPARSWPRVALWSLLLFVLGIAARIAQADDPLPSWRDGEAKAAIIHFVERVTTPGADYLMPAERVAVFDNDGTLCPEMPVSTQFAFTLDRLRAMAPAHPLWRDTEPFKSALAGDIEAVAAGGDKAILQLMTVTHSGMSTDDFDAMVRDWLTRARHPRFGRPYTRLVYQPMLELLIYLRSNGFSTYIVASGGTDFMRSWVEQAYGIPPEQVIGSSSKLLYEIRNGEPVLMRQRAVDFINDGDSKPIAIHKVIGRRPILAFGNSDRDIAMLEWATMQSRPTLGLLLHHTDAEREYAYDRKAFRGRLEQALATAPARHWVIVDMRRDWAKVFRD</sequence>
<reference evidence="1 2" key="1">
    <citation type="journal article" date="2016" name="Antonie Van Leeuwenhoek">
        <title>Dongia soli sp. nov., isolated from soil from Dokdo, Korea.</title>
        <authorList>
            <person name="Kim D.U."/>
            <person name="Lee H."/>
            <person name="Kim H."/>
            <person name="Kim S.G."/>
            <person name="Ka J.O."/>
        </authorList>
    </citation>
    <scope>NUCLEOTIDE SEQUENCE [LARGE SCALE GENOMIC DNA]</scope>
    <source>
        <strain evidence="1 2">D78</strain>
    </source>
</reference>
<gene>
    <name evidence="1" type="ORF">SMD27_10960</name>
</gene>
<protein>
    <submittedName>
        <fullName evidence="1">HAD family hydrolase</fullName>
        <ecNumber evidence="1">3.1.3.-</ecNumber>
    </submittedName>
</protein>
<dbReference type="CDD" id="cd01427">
    <property type="entry name" value="HAD_like"/>
    <property type="match status" value="1"/>
</dbReference>
<name>A0ABU5EBJ1_9PROT</name>
<dbReference type="SUPFAM" id="SSF56784">
    <property type="entry name" value="HAD-like"/>
    <property type="match status" value="1"/>
</dbReference>
<dbReference type="Pfam" id="PF12710">
    <property type="entry name" value="HAD"/>
    <property type="match status" value="1"/>
</dbReference>
<dbReference type="RefSeq" id="WP_320508403.1">
    <property type="nucleotide sequence ID" value="NZ_JAXCLW010000002.1"/>
</dbReference>
<dbReference type="InterPro" id="IPR023214">
    <property type="entry name" value="HAD_sf"/>
</dbReference>
<dbReference type="Proteomes" id="UP001279642">
    <property type="component" value="Unassembled WGS sequence"/>
</dbReference>
<proteinExistence type="predicted"/>
<dbReference type="EMBL" id="JAXCLW010000002">
    <property type="protein sequence ID" value="MDY0883365.1"/>
    <property type="molecule type" value="Genomic_DNA"/>
</dbReference>
<comment type="caution">
    <text evidence="1">The sequence shown here is derived from an EMBL/GenBank/DDBJ whole genome shotgun (WGS) entry which is preliminary data.</text>
</comment>
<dbReference type="EC" id="3.1.3.-" evidence="1"/>
<dbReference type="InterPro" id="IPR036412">
    <property type="entry name" value="HAD-like_sf"/>
</dbReference>
<evidence type="ECO:0000313" key="2">
    <source>
        <dbReference type="Proteomes" id="UP001279642"/>
    </source>
</evidence>
<accession>A0ABU5EBJ1</accession>
<evidence type="ECO:0000313" key="1">
    <source>
        <dbReference type="EMBL" id="MDY0883365.1"/>
    </source>
</evidence>
<organism evidence="1 2">
    <name type="scientific">Dongia soli</name>
    <dbReference type="NCBI Taxonomy" id="600628"/>
    <lineage>
        <taxon>Bacteria</taxon>
        <taxon>Pseudomonadati</taxon>
        <taxon>Pseudomonadota</taxon>
        <taxon>Alphaproteobacteria</taxon>
        <taxon>Rhodospirillales</taxon>
        <taxon>Dongiaceae</taxon>
        <taxon>Dongia</taxon>
    </lineage>
</organism>
<dbReference type="Gene3D" id="3.40.50.1000">
    <property type="entry name" value="HAD superfamily/HAD-like"/>
    <property type="match status" value="1"/>
</dbReference>
<dbReference type="GO" id="GO:0016787">
    <property type="term" value="F:hydrolase activity"/>
    <property type="evidence" value="ECO:0007669"/>
    <property type="project" value="UniProtKB-KW"/>
</dbReference>
<keyword evidence="2" id="KW-1185">Reference proteome</keyword>
<keyword evidence="1" id="KW-0378">Hydrolase</keyword>